<dbReference type="Proteomes" id="UP001164746">
    <property type="component" value="Chromosome 15"/>
</dbReference>
<sequence length="180" mass="20106">MSFNPTKCDVIRIAPCCRKIIDTKYSLHGHTLEVVDASKYLGVTITESLTWEKHIVNITCKANRTLGFLRRNLRECTPPVKKASYKAMVRPSLENAATVWDQHLQNHIKAIEQVQRRAARFTSSQTGTSKVVMREPGANTGYSRNQVLANSFPRTVSEWNLLPASTVSAPTMDAFSIGTI</sequence>
<evidence type="ECO:0000313" key="2">
    <source>
        <dbReference type="Proteomes" id="UP001164746"/>
    </source>
</evidence>
<dbReference type="EMBL" id="CP111026">
    <property type="protein sequence ID" value="WAR27805.1"/>
    <property type="molecule type" value="Genomic_DNA"/>
</dbReference>
<name>A0ABY7G015_MYAAR</name>
<proteinExistence type="predicted"/>
<organism evidence="1 2">
    <name type="scientific">Mya arenaria</name>
    <name type="common">Soft-shell clam</name>
    <dbReference type="NCBI Taxonomy" id="6604"/>
    <lineage>
        <taxon>Eukaryota</taxon>
        <taxon>Metazoa</taxon>
        <taxon>Spiralia</taxon>
        <taxon>Lophotrochozoa</taxon>
        <taxon>Mollusca</taxon>
        <taxon>Bivalvia</taxon>
        <taxon>Autobranchia</taxon>
        <taxon>Heteroconchia</taxon>
        <taxon>Euheterodonta</taxon>
        <taxon>Imparidentia</taxon>
        <taxon>Neoheterodontei</taxon>
        <taxon>Myida</taxon>
        <taxon>Myoidea</taxon>
        <taxon>Myidae</taxon>
        <taxon>Mya</taxon>
    </lineage>
</organism>
<keyword evidence="2" id="KW-1185">Reference proteome</keyword>
<dbReference type="PANTHER" id="PTHR33332">
    <property type="entry name" value="REVERSE TRANSCRIPTASE DOMAIN-CONTAINING PROTEIN"/>
    <property type="match status" value="1"/>
</dbReference>
<gene>
    <name evidence="1" type="ORF">MAR_013509</name>
</gene>
<evidence type="ECO:0000313" key="1">
    <source>
        <dbReference type="EMBL" id="WAR27805.1"/>
    </source>
</evidence>
<reference evidence="1" key="1">
    <citation type="submission" date="2022-11" db="EMBL/GenBank/DDBJ databases">
        <title>Centuries of genome instability and evolution in soft-shell clam transmissible cancer (bioRxiv).</title>
        <authorList>
            <person name="Hart S.F.M."/>
            <person name="Yonemitsu M.A."/>
            <person name="Giersch R.M."/>
            <person name="Beal B.F."/>
            <person name="Arriagada G."/>
            <person name="Davis B.W."/>
            <person name="Ostrander E.A."/>
            <person name="Goff S.P."/>
            <person name="Metzger M.J."/>
        </authorList>
    </citation>
    <scope>NUCLEOTIDE SEQUENCE</scope>
    <source>
        <strain evidence="1">MELC-2E11</strain>
        <tissue evidence="1">Siphon/mantle</tissue>
    </source>
</reference>
<accession>A0ABY7G015</accession>
<protein>
    <submittedName>
        <fullName evidence="1">Uncharacterized protein</fullName>
    </submittedName>
</protein>